<protein>
    <submittedName>
        <fullName evidence="2">Uncharacterized protein</fullName>
    </submittedName>
</protein>
<feature type="region of interest" description="Disordered" evidence="1">
    <location>
        <begin position="973"/>
        <end position="1026"/>
    </location>
</feature>
<feature type="compositionally biased region" description="Polar residues" evidence="1">
    <location>
        <begin position="777"/>
        <end position="786"/>
    </location>
</feature>
<feature type="region of interest" description="Disordered" evidence="1">
    <location>
        <begin position="153"/>
        <end position="221"/>
    </location>
</feature>
<evidence type="ECO:0000313" key="2">
    <source>
        <dbReference type="EMBL" id="KAL0110867.1"/>
    </source>
</evidence>
<feature type="compositionally biased region" description="Polar residues" evidence="1">
    <location>
        <begin position="1063"/>
        <end position="1073"/>
    </location>
</feature>
<feature type="compositionally biased region" description="Acidic residues" evidence="1">
    <location>
        <begin position="284"/>
        <end position="308"/>
    </location>
</feature>
<comment type="caution">
    <text evidence="2">The sequence shown here is derived from an EMBL/GenBank/DDBJ whole genome shotgun (WGS) entry which is preliminary data.</text>
</comment>
<feature type="region of interest" description="Disordered" evidence="1">
    <location>
        <begin position="572"/>
        <end position="591"/>
    </location>
</feature>
<feature type="region of interest" description="Disordered" evidence="1">
    <location>
        <begin position="764"/>
        <end position="803"/>
    </location>
</feature>
<evidence type="ECO:0000256" key="1">
    <source>
        <dbReference type="SAM" id="MobiDB-lite"/>
    </source>
</evidence>
<feature type="region of interest" description="Disordered" evidence="1">
    <location>
        <begin position="1"/>
        <end position="43"/>
    </location>
</feature>
<feature type="compositionally biased region" description="Polar residues" evidence="1">
    <location>
        <begin position="1111"/>
        <end position="1121"/>
    </location>
</feature>
<feature type="region of interest" description="Disordered" evidence="1">
    <location>
        <begin position="448"/>
        <end position="479"/>
    </location>
</feature>
<feature type="region of interest" description="Disordered" evidence="1">
    <location>
        <begin position="654"/>
        <end position="686"/>
    </location>
</feature>
<feature type="compositionally biased region" description="Acidic residues" evidence="1">
    <location>
        <begin position="463"/>
        <end position="474"/>
    </location>
</feature>
<keyword evidence="3" id="KW-1185">Reference proteome</keyword>
<feature type="region of interest" description="Disordered" evidence="1">
    <location>
        <begin position="357"/>
        <end position="382"/>
    </location>
</feature>
<sequence>MSGAPARGTVPRRQRRHHHHHHHHHHQKRQKRVREDEAPRTALCEPEEKRPKINPIFLWASQCEQRIVEVRCEDYDKRNRIKLTKTAQGWRSIPRTTSNVYAISPADGCKKMGMTDAASPAASSNDEKENGKRCHQEPAGAVASLRCHPRVYSSSGTTNGLLPGDDVGRKNRGYDEEARRGCSSPLPGRDQLDHDDGGGQKDPEEGKNREQSKPKDRLTDLKSKDRLNGWINLQRLQMDKLFQPRVVLELLQLSQLPESAHQNVRHARSKDATASETRRTEEGSEREEDAAAEEDEDAPEDETGEEESAEKSNRINKAGIQDILNMIDATASPVLAADTPTADLPVDSTKTYEMHDLKQSENERAKSTALDDMKDQTRSSVADYEAVDEEAEHTIDDKLEVHEEKILEMESGKVEDGLDHRPLENNVEPLVNSCKIAEADGGFVLDQTKCGSNSPVTWQPDVPAEEEEAPDEPGEPLKLDYDSSKILNALRNTPGLSVSVMRNHTPEIGKNAIVPPARPPSKASSSSRSPDSQAECVEKLLKSANDLSRDGSPRNLPGLSIVIPSYRYKSVSGQLTASPSTKRRVESPESTVSFNKVDVYPEEMKVDRFLHEEDGDEEEDEDDCDSQVLEDLRQQKADSLAYDNVDADYYNGAAARSSQEGRGTPLEATKTDHAWIGPGRSSEAQAKGKYQDLEHFDEQVLEELRSRGTVVSPQPSGIPCSPASRRPSSAYLERLLPSPPCSVSCSEDANSELTLKTILASSVDPRDEKAKDGVTVRSDQSNQSTARPVPSSIDRASRRINQRSFQERLNVHSQEIRSSGRPMSSGDIHSTFYATTERAAPKRPMSAEWQPITGLRQKNQAGYYQKAVNKARGHFADQDQITCSTTSNADKFLDPARQLRELIETVGHLIPDPLLVPRDYLPGLAAAPATEIPKLLASRPELRLPEALTRPDLLRDPDLLVISLAHLQHVLDHGEGPVSRSRRSAQQPGPAVNGIFNKGTSGLANGVRGAGHAGTSRPKLSCKPIGTLMPMQPIDLSSGGRSRVNPYSPLLRVRSGLLKQEPEVSSTANSPDESQLWHPLFGSQKRQQQQQQQQQQQLLPPSQLQQQQQQHASWHRTTLAS</sequence>
<organism evidence="2 3">
    <name type="scientific">Cardiocondyla obscurior</name>
    <dbReference type="NCBI Taxonomy" id="286306"/>
    <lineage>
        <taxon>Eukaryota</taxon>
        <taxon>Metazoa</taxon>
        <taxon>Ecdysozoa</taxon>
        <taxon>Arthropoda</taxon>
        <taxon>Hexapoda</taxon>
        <taxon>Insecta</taxon>
        <taxon>Pterygota</taxon>
        <taxon>Neoptera</taxon>
        <taxon>Endopterygota</taxon>
        <taxon>Hymenoptera</taxon>
        <taxon>Apocrita</taxon>
        <taxon>Aculeata</taxon>
        <taxon>Formicoidea</taxon>
        <taxon>Formicidae</taxon>
        <taxon>Myrmicinae</taxon>
        <taxon>Cardiocondyla</taxon>
    </lineage>
</organism>
<feature type="region of interest" description="Disordered" evidence="1">
    <location>
        <begin position="112"/>
        <end position="140"/>
    </location>
</feature>
<dbReference type="AlphaFoldDB" id="A0AAW2F5V8"/>
<feature type="compositionally biased region" description="Basic residues" evidence="1">
    <location>
        <begin position="10"/>
        <end position="32"/>
    </location>
</feature>
<evidence type="ECO:0000313" key="3">
    <source>
        <dbReference type="Proteomes" id="UP001430953"/>
    </source>
</evidence>
<feature type="region of interest" description="Disordered" evidence="1">
    <location>
        <begin position="1061"/>
        <end position="1121"/>
    </location>
</feature>
<feature type="region of interest" description="Disordered" evidence="1">
    <location>
        <begin position="259"/>
        <end position="316"/>
    </location>
</feature>
<feature type="compositionally biased region" description="Low complexity" evidence="1">
    <location>
        <begin position="1087"/>
        <end position="1110"/>
    </location>
</feature>
<feature type="compositionally biased region" description="Basic and acidic residues" evidence="1">
    <location>
        <begin position="269"/>
        <end position="283"/>
    </location>
</feature>
<name>A0AAW2F5V8_9HYME</name>
<feature type="compositionally biased region" description="Basic and acidic residues" evidence="1">
    <location>
        <begin position="166"/>
        <end position="180"/>
    </location>
</feature>
<feature type="compositionally biased region" description="Basic and acidic residues" evidence="1">
    <location>
        <begin position="125"/>
        <end position="136"/>
    </location>
</feature>
<accession>A0AAW2F5V8</accession>
<feature type="region of interest" description="Disordered" evidence="1">
    <location>
        <begin position="502"/>
        <end position="535"/>
    </location>
</feature>
<dbReference type="EMBL" id="JADYXP020000014">
    <property type="protein sequence ID" value="KAL0110867.1"/>
    <property type="molecule type" value="Genomic_DNA"/>
</dbReference>
<feature type="compositionally biased region" description="Basic and acidic residues" evidence="1">
    <location>
        <begin position="764"/>
        <end position="774"/>
    </location>
</feature>
<feature type="region of interest" description="Disordered" evidence="1">
    <location>
        <begin position="706"/>
        <end position="726"/>
    </location>
</feature>
<feature type="compositionally biased region" description="Basic and acidic residues" evidence="1">
    <location>
        <begin position="190"/>
        <end position="221"/>
    </location>
</feature>
<reference evidence="2 3" key="1">
    <citation type="submission" date="2023-03" db="EMBL/GenBank/DDBJ databases">
        <title>High recombination rates correlate with genetic variation in Cardiocondyla obscurior ants.</title>
        <authorList>
            <person name="Errbii M."/>
        </authorList>
    </citation>
    <scope>NUCLEOTIDE SEQUENCE [LARGE SCALE GENOMIC DNA]</scope>
    <source>
        <strain evidence="2">Alpha-2009</strain>
        <tissue evidence="2">Whole body</tissue>
    </source>
</reference>
<feature type="compositionally biased region" description="Basic and acidic residues" evidence="1">
    <location>
        <begin position="357"/>
        <end position="377"/>
    </location>
</feature>
<dbReference type="Proteomes" id="UP001430953">
    <property type="component" value="Unassembled WGS sequence"/>
</dbReference>
<proteinExistence type="predicted"/>
<gene>
    <name evidence="2" type="ORF">PUN28_014069</name>
</gene>
<feature type="compositionally biased region" description="Low complexity" evidence="1">
    <location>
        <begin position="520"/>
        <end position="532"/>
    </location>
</feature>